<comment type="caution">
    <text evidence="1">The sequence shown here is derived from an EMBL/GenBank/DDBJ whole genome shotgun (WGS) entry which is preliminary data.</text>
</comment>
<sequence>MGTQIIGNLNFDTYLEMEYQNSQHNELFNSFDDFRKARLSSPTLFSKWLEFNARSAPPLEWFKGLVKTYVELASWQIEDIPRLLRIIEKHYKITLPDEEGILTAEYWVDALSTKRRARTRKR</sequence>
<dbReference type="AlphaFoldDB" id="A0A0C1VTI7"/>
<gene>
    <name evidence="1" type="ORF">H735_09850</name>
</gene>
<dbReference type="RefSeq" id="WP_020194411.1">
    <property type="nucleotide sequence ID" value="NZ_BAOH01000005.1"/>
</dbReference>
<dbReference type="Proteomes" id="UP000031586">
    <property type="component" value="Unassembled WGS sequence"/>
</dbReference>
<evidence type="ECO:0000313" key="1">
    <source>
        <dbReference type="EMBL" id="KIF53223.1"/>
    </source>
</evidence>
<proteinExistence type="predicted"/>
<reference evidence="1 2" key="1">
    <citation type="submission" date="2014-07" db="EMBL/GenBank/DDBJ databases">
        <title>Unique and conserved regions in Vibrio harveyi and related species in comparison with the shrimp pathogen Vibrio harveyi CAIM 1792.</title>
        <authorList>
            <person name="Espinoza-Valles I."/>
            <person name="Vora G."/>
            <person name="Leekitcharoenphon P."/>
            <person name="Ussery D."/>
            <person name="Hoj L."/>
            <person name="Gomez-Gil B."/>
        </authorList>
    </citation>
    <scope>NUCLEOTIDE SEQUENCE [LARGE SCALE GENOMIC DNA]</scope>
    <source>
        <strain evidence="2">CAIM 1854 / LMG 25443</strain>
    </source>
</reference>
<organism evidence="1 2">
    <name type="scientific">Vibrio owensii CAIM 1854 = LMG 25443</name>
    <dbReference type="NCBI Taxonomy" id="1229493"/>
    <lineage>
        <taxon>Bacteria</taxon>
        <taxon>Pseudomonadati</taxon>
        <taxon>Pseudomonadota</taxon>
        <taxon>Gammaproteobacteria</taxon>
        <taxon>Vibrionales</taxon>
        <taxon>Vibrionaceae</taxon>
        <taxon>Vibrio</taxon>
    </lineage>
</organism>
<name>A0A0C1VTI7_9VIBR</name>
<dbReference type="EMBL" id="JPRD01000015">
    <property type="protein sequence ID" value="KIF53223.1"/>
    <property type="molecule type" value="Genomic_DNA"/>
</dbReference>
<protein>
    <submittedName>
        <fullName evidence="1">Uncharacterized protein</fullName>
    </submittedName>
</protein>
<dbReference type="PATRIC" id="fig|1229493.5.peg.1056"/>
<accession>A0A0C1VTI7</accession>
<evidence type="ECO:0000313" key="2">
    <source>
        <dbReference type="Proteomes" id="UP000031586"/>
    </source>
</evidence>